<name>A0A8C1MPB5_CYPCA</name>
<dbReference type="SUPFAM" id="SSF48726">
    <property type="entry name" value="Immunoglobulin"/>
    <property type="match status" value="1"/>
</dbReference>
<feature type="transmembrane region" description="Helical" evidence="5">
    <location>
        <begin position="268"/>
        <end position="289"/>
    </location>
</feature>
<dbReference type="GO" id="GO:0016020">
    <property type="term" value="C:membrane"/>
    <property type="evidence" value="ECO:0007669"/>
    <property type="project" value="UniProtKB-SubCell"/>
</dbReference>
<evidence type="ECO:0000259" key="6">
    <source>
        <dbReference type="Pfam" id="PF07686"/>
    </source>
</evidence>
<keyword evidence="5" id="KW-1133">Transmembrane helix</keyword>
<feature type="domain" description="Immunoglobulin V-set" evidence="6">
    <location>
        <begin position="72"/>
        <end position="152"/>
    </location>
</feature>
<dbReference type="Ensembl" id="ENSCCRT00010088094.1">
    <property type="protein sequence ID" value="ENSCCRP00010079406.1"/>
    <property type="gene ID" value="ENSCCRG00010034711.1"/>
</dbReference>
<dbReference type="Pfam" id="PF07686">
    <property type="entry name" value="V-set"/>
    <property type="match status" value="1"/>
</dbReference>
<evidence type="ECO:0000256" key="4">
    <source>
        <dbReference type="ARBA" id="ARBA00023180"/>
    </source>
</evidence>
<evidence type="ECO:0000313" key="8">
    <source>
        <dbReference type="Proteomes" id="UP000694427"/>
    </source>
</evidence>
<reference evidence="7" key="2">
    <citation type="submission" date="2025-09" db="UniProtKB">
        <authorList>
            <consortium name="Ensembl"/>
        </authorList>
    </citation>
    <scope>IDENTIFICATION</scope>
</reference>
<evidence type="ECO:0000256" key="3">
    <source>
        <dbReference type="ARBA" id="ARBA00023136"/>
    </source>
</evidence>
<dbReference type="InterPro" id="IPR013783">
    <property type="entry name" value="Ig-like_fold"/>
</dbReference>
<proteinExistence type="predicted"/>
<evidence type="ECO:0000313" key="7">
    <source>
        <dbReference type="Ensembl" id="ENSCCRP00010079406.1"/>
    </source>
</evidence>
<accession>A0A8C1MPB5</accession>
<dbReference type="AlphaFoldDB" id="A0A8C1MPB5"/>
<dbReference type="InterPro" id="IPR015631">
    <property type="entry name" value="CD2/SLAM_rcpt"/>
</dbReference>
<keyword evidence="2" id="KW-0732">Signal</keyword>
<organism evidence="7 8">
    <name type="scientific">Cyprinus carpio</name>
    <name type="common">Common carp</name>
    <dbReference type="NCBI Taxonomy" id="7962"/>
    <lineage>
        <taxon>Eukaryota</taxon>
        <taxon>Metazoa</taxon>
        <taxon>Chordata</taxon>
        <taxon>Craniata</taxon>
        <taxon>Vertebrata</taxon>
        <taxon>Euteleostomi</taxon>
        <taxon>Actinopterygii</taxon>
        <taxon>Neopterygii</taxon>
        <taxon>Teleostei</taxon>
        <taxon>Ostariophysi</taxon>
        <taxon>Cypriniformes</taxon>
        <taxon>Cyprinidae</taxon>
        <taxon>Cyprininae</taxon>
        <taxon>Cyprinus</taxon>
    </lineage>
</organism>
<dbReference type="InterPro" id="IPR013106">
    <property type="entry name" value="Ig_V-set"/>
</dbReference>
<evidence type="ECO:0000256" key="2">
    <source>
        <dbReference type="ARBA" id="ARBA00022729"/>
    </source>
</evidence>
<dbReference type="PANTHER" id="PTHR12080">
    <property type="entry name" value="SIGNALING LYMPHOCYTIC ACTIVATION MOLECULE"/>
    <property type="match status" value="1"/>
</dbReference>
<evidence type="ECO:0000256" key="5">
    <source>
        <dbReference type="SAM" id="Phobius"/>
    </source>
</evidence>
<dbReference type="PANTHER" id="PTHR12080:SF56">
    <property type="entry name" value="NATURAL KILLER CELL RECEPTOR 2B4"/>
    <property type="match status" value="1"/>
</dbReference>
<dbReference type="InterPro" id="IPR036179">
    <property type="entry name" value="Ig-like_dom_sf"/>
</dbReference>
<comment type="subcellular location">
    <subcellularLocation>
        <location evidence="1">Membrane</location>
    </subcellularLocation>
</comment>
<dbReference type="Proteomes" id="UP000694427">
    <property type="component" value="Unplaced"/>
</dbReference>
<sequence>MPVTEFAAEFGFRNLGSFLSELQYLSGSHCNSSDFEFSFFLSLTFVTMALNHILRFLLCLLTFKTGFNAEISVFVQTGTSVQLHIQTQELPEFVDLSWKNDKSEIIVRYTNEPKKVRLHSSYKDRVDFNDKTFSVTLKNMQKTDSGLYTARASGETENDIVTYRVSVIDAVVAPVLTVNSNWSSSDSCTVNFTCRAPELMINSSYQNNRCSPQEVTSHEIHTLILDCSKKYILCNHSNPVSWKQARINITQLCDDNKNERSIQSESSLMWPVVGSVAVCILICVSIVLYRKKKGAQEVVVEGNTVYAQVEGQEMQKLNSDCNTYDIPDRVQAQTQEETGDKRPNTTYCTVGQYPKTTNHSETDLTIYSTVCKQSNKKPPAISANST</sequence>
<keyword evidence="3 5" id="KW-0472">Membrane</keyword>
<keyword evidence="8" id="KW-1185">Reference proteome</keyword>
<protein>
    <submittedName>
        <fullName evidence="7">Si:dkey-53k12.1</fullName>
    </submittedName>
</protein>
<keyword evidence="5" id="KW-0812">Transmembrane</keyword>
<dbReference type="Gene3D" id="2.60.40.10">
    <property type="entry name" value="Immunoglobulins"/>
    <property type="match status" value="1"/>
</dbReference>
<keyword evidence="4" id="KW-0325">Glycoprotein</keyword>
<reference evidence="7" key="1">
    <citation type="submission" date="2025-08" db="UniProtKB">
        <authorList>
            <consortium name="Ensembl"/>
        </authorList>
    </citation>
    <scope>IDENTIFICATION</scope>
</reference>
<evidence type="ECO:0000256" key="1">
    <source>
        <dbReference type="ARBA" id="ARBA00004370"/>
    </source>
</evidence>